<dbReference type="InterPro" id="IPR003377">
    <property type="entry name" value="Cornichon"/>
</dbReference>
<evidence type="ECO:0000256" key="3">
    <source>
        <dbReference type="ARBA" id="ARBA00022692"/>
    </source>
</evidence>
<evidence type="ECO:0000256" key="2">
    <source>
        <dbReference type="ARBA" id="ARBA00010095"/>
    </source>
</evidence>
<name>A0A1R3HIL9_9ROSI</name>
<dbReference type="OrthoDB" id="434393at2759"/>
<evidence type="ECO:0000256" key="1">
    <source>
        <dbReference type="ARBA" id="ARBA00004141"/>
    </source>
</evidence>
<keyword evidence="8" id="KW-1185">Reference proteome</keyword>
<dbReference type="Pfam" id="PF03311">
    <property type="entry name" value="Cornichon"/>
    <property type="match status" value="1"/>
</dbReference>
<dbReference type="EMBL" id="AWUE01020034">
    <property type="protein sequence ID" value="OMO70145.1"/>
    <property type="molecule type" value="Genomic_DNA"/>
</dbReference>
<dbReference type="STRING" id="93759.A0A1R3HIL9"/>
<protein>
    <submittedName>
        <fullName evidence="7">Cornichon</fullName>
    </submittedName>
</protein>
<dbReference type="PANTHER" id="PTHR12290">
    <property type="entry name" value="CORNICHON-RELATED"/>
    <property type="match status" value="1"/>
</dbReference>
<comment type="subcellular location">
    <subcellularLocation>
        <location evidence="1">Membrane</location>
        <topology evidence="1">Multi-pass membrane protein</topology>
    </subcellularLocation>
</comment>
<comment type="similarity">
    <text evidence="2">Belongs to the cornichon family.</text>
</comment>
<gene>
    <name evidence="7" type="ORF">COLO4_28735</name>
</gene>
<keyword evidence="3 6" id="KW-0812">Transmembrane</keyword>
<evidence type="ECO:0000256" key="4">
    <source>
        <dbReference type="ARBA" id="ARBA00022989"/>
    </source>
</evidence>
<evidence type="ECO:0000313" key="8">
    <source>
        <dbReference type="Proteomes" id="UP000187203"/>
    </source>
</evidence>
<feature type="transmembrane region" description="Helical" evidence="6">
    <location>
        <begin position="96"/>
        <end position="115"/>
    </location>
</feature>
<keyword evidence="5 6" id="KW-0472">Membrane</keyword>
<comment type="caution">
    <text evidence="7">The sequence shown here is derived from an EMBL/GenBank/DDBJ whole genome shotgun (WGS) entry which is preliminary data.</text>
</comment>
<dbReference type="GO" id="GO:0016192">
    <property type="term" value="P:vesicle-mediated transport"/>
    <property type="evidence" value="ECO:0007669"/>
    <property type="project" value="InterPro"/>
</dbReference>
<organism evidence="7 8">
    <name type="scientific">Corchorus olitorius</name>
    <dbReference type="NCBI Taxonomy" id="93759"/>
    <lineage>
        <taxon>Eukaryota</taxon>
        <taxon>Viridiplantae</taxon>
        <taxon>Streptophyta</taxon>
        <taxon>Embryophyta</taxon>
        <taxon>Tracheophyta</taxon>
        <taxon>Spermatophyta</taxon>
        <taxon>Magnoliopsida</taxon>
        <taxon>eudicotyledons</taxon>
        <taxon>Gunneridae</taxon>
        <taxon>Pentapetalae</taxon>
        <taxon>rosids</taxon>
        <taxon>malvids</taxon>
        <taxon>Malvales</taxon>
        <taxon>Malvaceae</taxon>
        <taxon>Grewioideae</taxon>
        <taxon>Apeibeae</taxon>
        <taxon>Corchorus</taxon>
    </lineage>
</organism>
<dbReference type="AlphaFoldDB" id="A0A1R3HIL9"/>
<keyword evidence="4 6" id="KW-1133">Transmembrane helix</keyword>
<proteinExistence type="inferred from homology"/>
<evidence type="ECO:0000256" key="5">
    <source>
        <dbReference type="ARBA" id="ARBA00023136"/>
    </source>
</evidence>
<feature type="transmembrane region" description="Helical" evidence="6">
    <location>
        <begin position="39"/>
        <end position="67"/>
    </location>
</feature>
<evidence type="ECO:0000256" key="6">
    <source>
        <dbReference type="SAM" id="Phobius"/>
    </source>
</evidence>
<dbReference type="GO" id="GO:0016020">
    <property type="term" value="C:membrane"/>
    <property type="evidence" value="ECO:0007669"/>
    <property type="project" value="UniProtKB-SubCell"/>
</dbReference>
<sequence length="131" mass="15268">MALVASTFYQLISLSDLEVDHLNPFEASSQINWVVLPEFLLQGLLCSLFLLTGHWLMFLMAVPLTAYHVMLYLKRKHLIDVTEIFRDINFEKKYRFVKLGIYLLFFTICLVRLVISTFSTFLDDDIVHAFG</sequence>
<dbReference type="Proteomes" id="UP000187203">
    <property type="component" value="Unassembled WGS sequence"/>
</dbReference>
<accession>A0A1R3HIL9</accession>
<dbReference type="SMART" id="SM01398">
    <property type="entry name" value="Cornichon"/>
    <property type="match status" value="1"/>
</dbReference>
<reference evidence="8" key="1">
    <citation type="submission" date="2013-09" db="EMBL/GenBank/DDBJ databases">
        <title>Corchorus olitorius genome sequencing.</title>
        <authorList>
            <person name="Alam M."/>
            <person name="Haque M.S."/>
            <person name="Islam M.S."/>
            <person name="Emdad E.M."/>
            <person name="Islam M.M."/>
            <person name="Ahmed B."/>
            <person name="Halim A."/>
            <person name="Hossen Q.M.M."/>
            <person name="Hossain M.Z."/>
            <person name="Ahmed R."/>
            <person name="Khan M.M."/>
            <person name="Islam R."/>
            <person name="Rashid M.M."/>
            <person name="Khan S.A."/>
            <person name="Rahman M.S."/>
            <person name="Alam M."/>
            <person name="Yahiya A.S."/>
            <person name="Khan M.S."/>
            <person name="Azam M.S."/>
            <person name="Haque T."/>
            <person name="Lashkar M.Z.H."/>
            <person name="Akhand A.I."/>
            <person name="Morshed G."/>
            <person name="Roy S."/>
            <person name="Uddin K.S."/>
            <person name="Rabeya T."/>
            <person name="Hossain A.S."/>
            <person name="Chowdhury A."/>
            <person name="Snigdha A.R."/>
            <person name="Mortoza M.S."/>
            <person name="Matin S.A."/>
            <person name="Hoque S.M.E."/>
            <person name="Islam M.K."/>
            <person name="Roy D.K."/>
            <person name="Haider R."/>
            <person name="Moosa M.M."/>
            <person name="Elias S.M."/>
            <person name="Hasan A.M."/>
            <person name="Jahan S."/>
            <person name="Shafiuddin M."/>
            <person name="Mahmood N."/>
            <person name="Shommy N.S."/>
        </authorList>
    </citation>
    <scope>NUCLEOTIDE SEQUENCE [LARGE SCALE GENOMIC DNA]</scope>
    <source>
        <strain evidence="8">cv. O-4</strain>
    </source>
</reference>
<evidence type="ECO:0000313" key="7">
    <source>
        <dbReference type="EMBL" id="OMO70145.1"/>
    </source>
</evidence>